<dbReference type="OrthoDB" id="46634at2759"/>
<feature type="compositionally biased region" description="Basic residues" evidence="1">
    <location>
        <begin position="39"/>
        <end position="58"/>
    </location>
</feature>
<feature type="transmembrane region" description="Helical" evidence="2">
    <location>
        <begin position="537"/>
        <end position="554"/>
    </location>
</feature>
<evidence type="ECO:0000313" key="3">
    <source>
        <dbReference type="EMBL" id="CAB9499154.1"/>
    </source>
</evidence>
<evidence type="ECO:0000313" key="4">
    <source>
        <dbReference type="Proteomes" id="UP001153069"/>
    </source>
</evidence>
<feature type="transmembrane region" description="Helical" evidence="2">
    <location>
        <begin position="693"/>
        <end position="714"/>
    </location>
</feature>
<feature type="region of interest" description="Disordered" evidence="1">
    <location>
        <begin position="399"/>
        <end position="432"/>
    </location>
</feature>
<keyword evidence="2" id="KW-1133">Transmembrane helix</keyword>
<sequence length="955" mass="105893">MSNRRRSARPGFSEFAQLPSHQSHQSGGGGDDFRDFMKSQRHLRARHRQAAAHPHHHQSGLFSVQEDALLEEGEPRRRSSGVAFSNHNPPPLPAGGAGAGAGGTAGAGGRRRRNVRRETMVALEVLGQRHHESSEDWQNFLHSNHHHLDSHHHHDGQDGDQDSQDDDVETFAGAGHHSASMALGSTTHHTAKDKHHDHHDHHHSSMILPWYCPPVQRQLWDDDQVLPHVNWHDLFFDLIFVAAAYNLGYQLTTGMDSDQWPRAVVYFVGIFGPLYKIWENDVMYASRYTLVDYSHRLIAVARFLCVSFVVLSIKPLKLLGDPRSAETFCLTLSLFCESLLQLGLNIELFLYGDGDRKSIQNQTLRETISQVLPMSLTYLGAAVVAGIGLFDAPPEKDYSSSNGGSYEPLTSPSTSSYGNETTSSSYNQTETGYGDDNNNNYRFLAGGYDDYKEKPDGVNWSLADLPLVLCLTVYVFELLVTLLQKGTHNKKIHDIREYFVPNNIDYMIHRYGEWIMLMIGESILSLLIVETTEHQEYYIIMALGCLTVIILQILHYESEPSHADGHALWRSMTAAALYSILIQILSMSLITFGVSYKLMLKDVVYEDKSSYDSTSSAGASSNYDDGSGGQRRLAGDPISANAVAWMFSISLCAILVVLEMMLVTHRGIRETCQLLFRGGNNNNNQRGSLNWPLIFVGVLKLGLIVFAATLPFYIEKPVHVAIFGFVIVCSMAMIRILGWGFVHHEEHMLNAMSSLTYGAVGNSEPTEESEQPPTTTVAKAITYAPAAEAEEKAPTKISTNGVAPNNKPPPPTRPPPPLPRPPPPPRPPSRTRRPHVPNNKRDPPGVCKSSDSVCATTEHSSSAYNNNHYRSSSKPRPTTTRSATNGRAPTTRAPQGKQHPNVASQCNEERQNGKDAVLPNCLETNDKSTWSKVDKLLAPKEETKHLKSGARKPAE</sequence>
<feature type="region of interest" description="Disordered" evidence="1">
    <location>
        <begin position="1"/>
        <end position="115"/>
    </location>
</feature>
<gene>
    <name evidence="3" type="ORF">SEMRO_55_G032130.1</name>
</gene>
<evidence type="ECO:0000256" key="1">
    <source>
        <dbReference type="SAM" id="MobiDB-lite"/>
    </source>
</evidence>
<organism evidence="3 4">
    <name type="scientific">Seminavis robusta</name>
    <dbReference type="NCBI Taxonomy" id="568900"/>
    <lineage>
        <taxon>Eukaryota</taxon>
        <taxon>Sar</taxon>
        <taxon>Stramenopiles</taxon>
        <taxon>Ochrophyta</taxon>
        <taxon>Bacillariophyta</taxon>
        <taxon>Bacillariophyceae</taxon>
        <taxon>Bacillariophycidae</taxon>
        <taxon>Naviculales</taxon>
        <taxon>Naviculaceae</taxon>
        <taxon>Seminavis</taxon>
    </lineage>
</organism>
<keyword evidence="2" id="KW-0812">Transmembrane</keyword>
<feature type="transmembrane region" description="Helical" evidence="2">
    <location>
        <begin position="465"/>
        <end position="483"/>
    </location>
</feature>
<dbReference type="PANTHER" id="PTHR36840:SF1">
    <property type="entry name" value="BLL5714 PROTEIN"/>
    <property type="match status" value="1"/>
</dbReference>
<reference evidence="3" key="1">
    <citation type="submission" date="2020-06" db="EMBL/GenBank/DDBJ databases">
        <authorList>
            <consortium name="Plant Systems Biology data submission"/>
        </authorList>
    </citation>
    <scope>NUCLEOTIDE SEQUENCE</scope>
    <source>
        <strain evidence="3">D6</strain>
    </source>
</reference>
<comment type="caution">
    <text evidence="3">The sequence shown here is derived from an EMBL/GenBank/DDBJ whole genome shotgun (WGS) entry which is preliminary data.</text>
</comment>
<evidence type="ECO:0000256" key="2">
    <source>
        <dbReference type="SAM" id="Phobius"/>
    </source>
</evidence>
<feature type="compositionally biased region" description="Acidic residues" evidence="1">
    <location>
        <begin position="158"/>
        <end position="169"/>
    </location>
</feature>
<feature type="transmembrane region" description="Helical" evidence="2">
    <location>
        <begin position="642"/>
        <end position="663"/>
    </location>
</feature>
<feature type="compositionally biased region" description="Low complexity" evidence="1">
    <location>
        <begin position="870"/>
        <end position="884"/>
    </location>
</feature>
<feature type="region of interest" description="Disordered" evidence="1">
    <location>
        <begin position="786"/>
        <end position="955"/>
    </location>
</feature>
<dbReference type="AlphaFoldDB" id="A0A9N8DEA9"/>
<feature type="compositionally biased region" description="Basic residues" evidence="1">
    <location>
        <begin position="946"/>
        <end position="955"/>
    </location>
</feature>
<dbReference type="Pfam" id="PF06772">
    <property type="entry name" value="LtrA"/>
    <property type="match status" value="1"/>
</dbReference>
<feature type="transmembrane region" description="Helical" evidence="2">
    <location>
        <begin position="720"/>
        <end position="742"/>
    </location>
</feature>
<feature type="compositionally biased region" description="Polar residues" evidence="1">
    <location>
        <begin position="849"/>
        <end position="869"/>
    </location>
</feature>
<feature type="compositionally biased region" description="Basic and acidic residues" evidence="1">
    <location>
        <begin position="932"/>
        <end position="945"/>
    </location>
</feature>
<feature type="compositionally biased region" description="Gly residues" evidence="1">
    <location>
        <begin position="95"/>
        <end position="108"/>
    </location>
</feature>
<feature type="region of interest" description="Disordered" evidence="1">
    <location>
        <begin position="147"/>
        <end position="171"/>
    </location>
</feature>
<feature type="transmembrane region" description="Helical" evidence="2">
    <location>
        <begin position="371"/>
        <end position="390"/>
    </location>
</feature>
<dbReference type="Proteomes" id="UP001153069">
    <property type="component" value="Unassembled WGS sequence"/>
</dbReference>
<dbReference type="InterPro" id="IPR010640">
    <property type="entry name" value="Low_temperature_requirement_A"/>
</dbReference>
<feature type="compositionally biased region" description="Pro residues" evidence="1">
    <location>
        <begin position="806"/>
        <end position="828"/>
    </location>
</feature>
<keyword evidence="4" id="KW-1185">Reference proteome</keyword>
<feature type="transmembrane region" description="Helical" evidence="2">
    <location>
        <begin position="575"/>
        <end position="596"/>
    </location>
</feature>
<protein>
    <submittedName>
        <fullName evidence="3">Uncharacterized protein</fullName>
    </submittedName>
</protein>
<keyword evidence="2" id="KW-0472">Membrane</keyword>
<name>A0A9N8DEA9_9STRA</name>
<proteinExistence type="predicted"/>
<accession>A0A9N8DEA9</accession>
<dbReference type="EMBL" id="CAICTM010000054">
    <property type="protein sequence ID" value="CAB9499154.1"/>
    <property type="molecule type" value="Genomic_DNA"/>
</dbReference>
<dbReference type="PANTHER" id="PTHR36840">
    <property type="entry name" value="BLL5714 PROTEIN"/>
    <property type="match status" value="1"/>
</dbReference>